<comment type="caution">
    <text evidence="2">The sequence shown here is derived from an EMBL/GenBank/DDBJ whole genome shotgun (WGS) entry which is preliminary data.</text>
</comment>
<dbReference type="EMBL" id="MNBE01000653">
    <property type="protein sequence ID" value="OKO99902.1"/>
    <property type="molecule type" value="Genomic_DNA"/>
</dbReference>
<sequence>MNNNSDGSMNDGMAEAFNTIPDFAFGMAGNGIYQSTPVPIGQKMAGMAGSTAKILNTTATIASTGAGATPTQAGWQRRTEDWKDQIDLCVIEIAQINRQVLASQWRKDVALRELKNHQGQLEHADKVMDLMRDKYSRRDILSYYYPATGES</sequence>
<protein>
    <recommendedName>
        <fullName evidence="1">Tc toxin complex TcA C-terminal TcB-binding domain-containing protein</fullName>
    </recommendedName>
</protein>
<feature type="domain" description="Tc toxin complex TcA C-terminal TcB-binding" evidence="1">
    <location>
        <begin position="98"/>
        <end position="144"/>
    </location>
</feature>
<dbReference type="AlphaFoldDB" id="A0A1Q5TI54"/>
<organism evidence="2 3">
    <name type="scientific">Penicillium subrubescens</name>
    <dbReference type="NCBI Taxonomy" id="1316194"/>
    <lineage>
        <taxon>Eukaryota</taxon>
        <taxon>Fungi</taxon>
        <taxon>Dikarya</taxon>
        <taxon>Ascomycota</taxon>
        <taxon>Pezizomycotina</taxon>
        <taxon>Eurotiomycetes</taxon>
        <taxon>Eurotiomycetidae</taxon>
        <taxon>Eurotiales</taxon>
        <taxon>Aspergillaceae</taxon>
        <taxon>Penicillium</taxon>
    </lineage>
</organism>
<evidence type="ECO:0000313" key="2">
    <source>
        <dbReference type="EMBL" id="OKO99902.1"/>
    </source>
</evidence>
<dbReference type="Proteomes" id="UP000186955">
    <property type="component" value="Unassembled WGS sequence"/>
</dbReference>
<accession>A0A1Q5TI54</accession>
<evidence type="ECO:0000313" key="3">
    <source>
        <dbReference type="Proteomes" id="UP000186955"/>
    </source>
</evidence>
<dbReference type="Pfam" id="PF18276">
    <property type="entry name" value="TcA_TcB_BD"/>
    <property type="match status" value="1"/>
</dbReference>
<keyword evidence="3" id="KW-1185">Reference proteome</keyword>
<name>A0A1Q5TI54_9EURO</name>
<proteinExistence type="predicted"/>
<dbReference type="InterPro" id="IPR040840">
    <property type="entry name" value="TcA_TcB_BD"/>
</dbReference>
<reference evidence="2 3" key="1">
    <citation type="submission" date="2016-10" db="EMBL/GenBank/DDBJ databases">
        <title>Genome sequence of the ascomycete fungus Penicillium subrubescens.</title>
        <authorList>
            <person name="De Vries R.P."/>
            <person name="Peng M."/>
            <person name="Dilokpimol A."/>
            <person name="Hilden K."/>
            <person name="Makela M.R."/>
            <person name="Grigoriev I."/>
            <person name="Riley R."/>
            <person name="Granchi Z."/>
        </authorList>
    </citation>
    <scope>NUCLEOTIDE SEQUENCE [LARGE SCALE GENOMIC DNA]</scope>
    <source>
        <strain evidence="2 3">CBS 132785</strain>
    </source>
</reference>
<evidence type="ECO:0000259" key="1">
    <source>
        <dbReference type="Pfam" id="PF18276"/>
    </source>
</evidence>
<gene>
    <name evidence="2" type="ORF">PENSUB_8119</name>
</gene>